<dbReference type="PROSITE" id="PS51318">
    <property type="entry name" value="TAT"/>
    <property type="match status" value="1"/>
</dbReference>
<dbReference type="GO" id="GO:0051537">
    <property type="term" value="F:2 iron, 2 sulfur cluster binding"/>
    <property type="evidence" value="ECO:0007669"/>
    <property type="project" value="UniProtKB-KW"/>
</dbReference>
<dbReference type="EMBL" id="QHHQ01000002">
    <property type="protein sequence ID" value="RAI02355.1"/>
    <property type="molecule type" value="Genomic_DNA"/>
</dbReference>
<dbReference type="Proteomes" id="UP000249590">
    <property type="component" value="Unassembled WGS sequence"/>
</dbReference>
<keyword evidence="3" id="KW-0408">Iron</keyword>
<protein>
    <submittedName>
        <fullName evidence="7">2Fe-2S ferredoxin</fullName>
    </submittedName>
</protein>
<feature type="domain" description="Rieske" evidence="6">
    <location>
        <begin position="86"/>
        <end position="185"/>
    </location>
</feature>
<dbReference type="Gene3D" id="2.102.10.10">
    <property type="entry name" value="Rieske [2Fe-2S] iron-sulphur domain"/>
    <property type="match status" value="1"/>
</dbReference>
<dbReference type="PROSITE" id="PS51296">
    <property type="entry name" value="RIESKE"/>
    <property type="match status" value="1"/>
</dbReference>
<reference evidence="7 8" key="1">
    <citation type="submission" date="2018-05" db="EMBL/GenBank/DDBJ databases">
        <title>Acuticoccus sediminis sp. nov., isolated from deep-sea sediment of Indian Ocean.</title>
        <authorList>
            <person name="Liu X."/>
            <person name="Lai Q."/>
            <person name="Du Y."/>
            <person name="Sun F."/>
            <person name="Zhang X."/>
            <person name="Wang S."/>
            <person name="Shao Z."/>
        </authorList>
    </citation>
    <scope>NUCLEOTIDE SEQUENCE [LARGE SCALE GENOMIC DNA]</scope>
    <source>
        <strain evidence="7 8">PTG4-2</strain>
    </source>
</reference>
<dbReference type="AlphaFoldDB" id="A0A8B2NR40"/>
<name>A0A8B2NR40_9HYPH</name>
<sequence>MAKSKDATGCGQPNRRTVIIGGGALSAAAIVSTSPARAATPKPERQSVQPGDLFRLRDGPHKGELLTPDMLPVGETCIEAFPFDPAADVERSRNRLNRVLVVRLDPSEMDAATREKAADGVVVYSAICTHQGCTIETWVAETRHLKCFCHLSEFAALQGGEVRSGPARRQLPMVPVALSNEGHVVATDGFTAKPGGAKT</sequence>
<evidence type="ECO:0000256" key="5">
    <source>
        <dbReference type="ARBA" id="ARBA00023157"/>
    </source>
</evidence>
<keyword evidence="2" id="KW-0479">Metal-binding</keyword>
<evidence type="ECO:0000256" key="1">
    <source>
        <dbReference type="ARBA" id="ARBA00022714"/>
    </source>
</evidence>
<proteinExistence type="predicted"/>
<dbReference type="PANTHER" id="PTHR10134">
    <property type="entry name" value="CYTOCHROME B-C1 COMPLEX SUBUNIT RIESKE, MITOCHONDRIAL"/>
    <property type="match status" value="1"/>
</dbReference>
<dbReference type="OrthoDB" id="25106at2"/>
<dbReference type="RefSeq" id="WP_111345906.1">
    <property type="nucleotide sequence ID" value="NZ_QHHQ01000002.1"/>
</dbReference>
<keyword evidence="8" id="KW-1185">Reference proteome</keyword>
<gene>
    <name evidence="7" type="ORF">DLJ53_13410</name>
</gene>
<comment type="caution">
    <text evidence="7">The sequence shown here is derived from an EMBL/GenBank/DDBJ whole genome shotgun (WGS) entry which is preliminary data.</text>
</comment>
<dbReference type="InterPro" id="IPR036922">
    <property type="entry name" value="Rieske_2Fe-2S_sf"/>
</dbReference>
<accession>A0A8B2NR40</accession>
<evidence type="ECO:0000256" key="2">
    <source>
        <dbReference type="ARBA" id="ARBA00022723"/>
    </source>
</evidence>
<evidence type="ECO:0000256" key="3">
    <source>
        <dbReference type="ARBA" id="ARBA00023004"/>
    </source>
</evidence>
<dbReference type="Pfam" id="PF00355">
    <property type="entry name" value="Rieske"/>
    <property type="match status" value="1"/>
</dbReference>
<keyword evidence="4" id="KW-0411">Iron-sulfur</keyword>
<evidence type="ECO:0000313" key="7">
    <source>
        <dbReference type="EMBL" id="RAI02355.1"/>
    </source>
</evidence>
<evidence type="ECO:0000313" key="8">
    <source>
        <dbReference type="Proteomes" id="UP000249590"/>
    </source>
</evidence>
<dbReference type="InterPro" id="IPR006311">
    <property type="entry name" value="TAT_signal"/>
</dbReference>
<organism evidence="7 8">
    <name type="scientific">Acuticoccus sediminis</name>
    <dbReference type="NCBI Taxonomy" id="2184697"/>
    <lineage>
        <taxon>Bacteria</taxon>
        <taxon>Pseudomonadati</taxon>
        <taxon>Pseudomonadota</taxon>
        <taxon>Alphaproteobacteria</taxon>
        <taxon>Hyphomicrobiales</taxon>
        <taxon>Amorphaceae</taxon>
        <taxon>Acuticoccus</taxon>
    </lineage>
</organism>
<dbReference type="SUPFAM" id="SSF50022">
    <property type="entry name" value="ISP domain"/>
    <property type="match status" value="1"/>
</dbReference>
<keyword evidence="1" id="KW-0001">2Fe-2S</keyword>
<evidence type="ECO:0000259" key="6">
    <source>
        <dbReference type="PROSITE" id="PS51296"/>
    </source>
</evidence>
<evidence type="ECO:0000256" key="4">
    <source>
        <dbReference type="ARBA" id="ARBA00023014"/>
    </source>
</evidence>
<dbReference type="InterPro" id="IPR017941">
    <property type="entry name" value="Rieske_2Fe-2S"/>
</dbReference>
<dbReference type="CDD" id="cd03467">
    <property type="entry name" value="Rieske"/>
    <property type="match status" value="1"/>
</dbReference>
<dbReference type="InterPro" id="IPR014349">
    <property type="entry name" value="Rieske_Fe-S_prot"/>
</dbReference>
<dbReference type="GO" id="GO:0046872">
    <property type="term" value="F:metal ion binding"/>
    <property type="evidence" value="ECO:0007669"/>
    <property type="project" value="UniProtKB-KW"/>
</dbReference>
<keyword evidence="5" id="KW-1015">Disulfide bond</keyword>